<protein>
    <recommendedName>
        <fullName evidence="3">Fibrinogen C-terminal domain-containing protein</fullName>
    </recommendedName>
</protein>
<dbReference type="InterPro" id="IPR002181">
    <property type="entry name" value="Fibrinogen_a/b/g_C_dom"/>
</dbReference>
<dbReference type="Gene3D" id="3.90.215.10">
    <property type="entry name" value="Gamma Fibrinogen, chain A, domain 1"/>
    <property type="match status" value="1"/>
</dbReference>
<dbReference type="InterPro" id="IPR014716">
    <property type="entry name" value="Fibrinogen_a/b/g_C_1"/>
</dbReference>
<dbReference type="SUPFAM" id="SSF57535">
    <property type="entry name" value="Complement control module/SCR domain"/>
    <property type="match status" value="1"/>
</dbReference>
<evidence type="ECO:0000313" key="5">
    <source>
        <dbReference type="Proteomes" id="UP001374579"/>
    </source>
</evidence>
<gene>
    <name evidence="4" type="ORF">V1264_016944</name>
</gene>
<proteinExistence type="predicted"/>
<keyword evidence="2" id="KW-0732">Signal</keyword>
<evidence type="ECO:0000313" key="4">
    <source>
        <dbReference type="EMBL" id="KAK7105581.1"/>
    </source>
</evidence>
<dbReference type="Pfam" id="PF00147">
    <property type="entry name" value="Fibrinogen_C"/>
    <property type="match status" value="1"/>
</dbReference>
<name>A0AAN9BG73_9CAEN</name>
<comment type="caution">
    <text evidence="4">The sequence shown here is derived from an EMBL/GenBank/DDBJ whole genome shotgun (WGS) entry which is preliminary data.</text>
</comment>
<dbReference type="InterPro" id="IPR035976">
    <property type="entry name" value="Sushi/SCR/CCP_sf"/>
</dbReference>
<feature type="signal peptide" evidence="2">
    <location>
        <begin position="1"/>
        <end position="22"/>
    </location>
</feature>
<accession>A0AAN9BG73</accession>
<evidence type="ECO:0000256" key="2">
    <source>
        <dbReference type="SAM" id="SignalP"/>
    </source>
</evidence>
<feature type="chain" id="PRO_5042875747" description="Fibrinogen C-terminal domain-containing protein" evidence="2">
    <location>
        <begin position="23"/>
        <end position="444"/>
    </location>
</feature>
<dbReference type="GO" id="GO:0005615">
    <property type="term" value="C:extracellular space"/>
    <property type="evidence" value="ECO:0007669"/>
    <property type="project" value="TreeGrafter"/>
</dbReference>
<dbReference type="EMBL" id="JBAMIC010000007">
    <property type="protein sequence ID" value="KAK7105581.1"/>
    <property type="molecule type" value="Genomic_DNA"/>
</dbReference>
<organism evidence="4 5">
    <name type="scientific">Littorina saxatilis</name>
    <dbReference type="NCBI Taxonomy" id="31220"/>
    <lineage>
        <taxon>Eukaryota</taxon>
        <taxon>Metazoa</taxon>
        <taxon>Spiralia</taxon>
        <taxon>Lophotrochozoa</taxon>
        <taxon>Mollusca</taxon>
        <taxon>Gastropoda</taxon>
        <taxon>Caenogastropoda</taxon>
        <taxon>Littorinimorpha</taxon>
        <taxon>Littorinoidea</taxon>
        <taxon>Littorinidae</taxon>
        <taxon>Littorina</taxon>
    </lineage>
</organism>
<reference evidence="4 5" key="1">
    <citation type="submission" date="2024-02" db="EMBL/GenBank/DDBJ databases">
        <title>Chromosome-scale genome assembly of the rough periwinkle Littorina saxatilis.</title>
        <authorList>
            <person name="De Jode A."/>
            <person name="Faria R."/>
            <person name="Formenti G."/>
            <person name="Sims Y."/>
            <person name="Smith T.P."/>
            <person name="Tracey A."/>
            <person name="Wood J.M.D."/>
            <person name="Zagrodzka Z.B."/>
            <person name="Johannesson K."/>
            <person name="Butlin R.K."/>
            <person name="Leder E.H."/>
        </authorList>
    </citation>
    <scope>NUCLEOTIDE SEQUENCE [LARGE SCALE GENOMIC DNA]</scope>
    <source>
        <strain evidence="4">Snail1</strain>
        <tissue evidence="4">Muscle</tissue>
    </source>
</reference>
<evidence type="ECO:0000259" key="3">
    <source>
        <dbReference type="PROSITE" id="PS51406"/>
    </source>
</evidence>
<dbReference type="PANTHER" id="PTHR19143">
    <property type="entry name" value="FIBRINOGEN/TENASCIN/ANGIOPOEITIN"/>
    <property type="match status" value="1"/>
</dbReference>
<keyword evidence="1" id="KW-1015">Disulfide bond</keyword>
<dbReference type="InterPro" id="IPR050373">
    <property type="entry name" value="Fibrinogen_C-term_domain"/>
</dbReference>
<evidence type="ECO:0000256" key="1">
    <source>
        <dbReference type="ARBA" id="ARBA00023157"/>
    </source>
</evidence>
<dbReference type="InterPro" id="IPR036056">
    <property type="entry name" value="Fibrinogen-like_C"/>
</dbReference>
<dbReference type="PANTHER" id="PTHR19143:SF185">
    <property type="entry name" value="ANGIOPOIETIN-RELATED PROTEIN 5"/>
    <property type="match status" value="1"/>
</dbReference>
<sequence length="444" mass="49253">MSESRLLTVLACVLFQTFLVEAQTTEVLPESTILGRYILSNSQQCRRLCWYRKLCTAYSYREQDTSLPVCVLFAEPKNESAFAIETTRKEATKGNVNNSCADRPCAETEVCVPASSSNEGHRCLPLPPADCGVPCPVRNGSFDWSGTQQGNVANLTCDNEFALFPEGASGQLTCHVTSQWIPVGVTCKYTRCDNGGTHDGTRCVCPLQHRGDRCREYIRDCSEAYENGYNNTGLNGLYLIQPNTSPAPFKVYCKLEWGGITYPMRRQIPSIQSYNVSWTTAKSGVTSHLTQNLDNGKADFFVGLENLHHLTAQAVYRLHVNLVQLGTNVTKSGYFYDGFVIGNESTDYTLSYKTCLPRNNSGDVVSDNGFNGSPPMTFHTQDRDTNNCTGTKGAAGWYGTDCNGNTFFGDDKLVWPVNGSDWNWTIVEVIVERRTPLYEFPLNG</sequence>
<dbReference type="AlphaFoldDB" id="A0AAN9BG73"/>
<feature type="domain" description="Fibrinogen C-terminal" evidence="3">
    <location>
        <begin position="212"/>
        <end position="402"/>
    </location>
</feature>
<dbReference type="SUPFAM" id="SSF56496">
    <property type="entry name" value="Fibrinogen C-terminal domain-like"/>
    <property type="match status" value="1"/>
</dbReference>
<dbReference type="Gene3D" id="2.10.70.10">
    <property type="entry name" value="Complement Module, domain 1"/>
    <property type="match status" value="1"/>
</dbReference>
<dbReference type="SMART" id="SM00186">
    <property type="entry name" value="FBG"/>
    <property type="match status" value="1"/>
</dbReference>
<keyword evidence="5" id="KW-1185">Reference proteome</keyword>
<dbReference type="PROSITE" id="PS51406">
    <property type="entry name" value="FIBRINOGEN_C_2"/>
    <property type="match status" value="1"/>
</dbReference>
<dbReference type="Proteomes" id="UP001374579">
    <property type="component" value="Unassembled WGS sequence"/>
</dbReference>